<feature type="transmembrane region" description="Helical" evidence="1">
    <location>
        <begin position="133"/>
        <end position="154"/>
    </location>
</feature>
<feature type="transmembrane region" description="Helical" evidence="1">
    <location>
        <begin position="207"/>
        <end position="228"/>
    </location>
</feature>
<feature type="transmembrane region" description="Helical" evidence="1">
    <location>
        <begin position="88"/>
        <end position="107"/>
    </location>
</feature>
<feature type="transmembrane region" description="Helical" evidence="1">
    <location>
        <begin position="234"/>
        <end position="253"/>
    </location>
</feature>
<dbReference type="AlphaFoldDB" id="A0AAU7UXK1"/>
<accession>A0AAU7UXK1</accession>
<protein>
    <submittedName>
        <fullName evidence="2">Uncharacterized protein</fullName>
    </submittedName>
</protein>
<evidence type="ECO:0000256" key="1">
    <source>
        <dbReference type="SAM" id="Phobius"/>
    </source>
</evidence>
<gene>
    <name evidence="2" type="ORF">RBB84_01775</name>
</gene>
<dbReference type="RefSeq" id="WP_064255780.1">
    <property type="nucleotide sequence ID" value="NZ_CP132970.1"/>
</dbReference>
<dbReference type="EMBL" id="CP132970">
    <property type="protein sequence ID" value="XBW04733.1"/>
    <property type="molecule type" value="Genomic_DNA"/>
</dbReference>
<sequence length="263" mass="28373">MTKVVDGYLRSPLSGIAPWILMSVLSAPGRFEEAVCFALGLVLLTMWVGTRRGVKVHAIDVFGAAFFVVLAAVGLIASDGVIDWMEIWAGELTNIALAVFVFATLIARRPFTLPYAKEETPQEYWTSPLFMKINYLISAVWAGAFTFSAIVGFIGDAVMRDPGNFWTGWVLQLAATIFAVSFTEFYPDYAGAKFAAAQGESEPAPSLLKLIDWIPTFVLVAGIFGWVTDSIPDAVGIGMIVVGIIGSTVIGRLSSKTEKASKT</sequence>
<name>A0AAU7UXK1_9NOCA</name>
<reference evidence="2" key="1">
    <citation type="submission" date="2023-08" db="EMBL/GenBank/DDBJ databases">
        <title>The novel hydrolase IpcH responsible for the initial isoprocarb degradation step in Rhodococcus sp. D-6.</title>
        <authorList>
            <person name="Zhu Q."/>
        </authorList>
    </citation>
    <scope>NUCLEOTIDE SEQUENCE</scope>
    <source>
        <strain evidence="2">D-6</strain>
    </source>
</reference>
<feature type="transmembrane region" description="Helical" evidence="1">
    <location>
        <begin position="61"/>
        <end position="82"/>
    </location>
</feature>
<organism evidence="2">
    <name type="scientific">Rhodococcus sp. D-6</name>
    <dbReference type="NCBI Taxonomy" id="1387842"/>
    <lineage>
        <taxon>Bacteria</taxon>
        <taxon>Bacillati</taxon>
        <taxon>Actinomycetota</taxon>
        <taxon>Actinomycetes</taxon>
        <taxon>Mycobacteriales</taxon>
        <taxon>Nocardiaceae</taxon>
        <taxon>Rhodococcus</taxon>
    </lineage>
</organism>
<proteinExistence type="predicted"/>
<keyword evidence="1" id="KW-0812">Transmembrane</keyword>
<dbReference type="KEGG" id="rhox:RBB84_01775"/>
<keyword evidence="1" id="KW-0472">Membrane</keyword>
<evidence type="ECO:0000313" key="2">
    <source>
        <dbReference type="EMBL" id="XBW04733.1"/>
    </source>
</evidence>
<feature type="transmembrane region" description="Helical" evidence="1">
    <location>
        <begin position="166"/>
        <end position="186"/>
    </location>
</feature>
<keyword evidence="1" id="KW-1133">Transmembrane helix</keyword>